<dbReference type="Proteomes" id="UP000642571">
    <property type="component" value="Unassembled WGS sequence"/>
</dbReference>
<keyword evidence="3" id="KW-1185">Reference proteome</keyword>
<evidence type="ECO:0000256" key="1">
    <source>
        <dbReference type="SAM" id="Phobius"/>
    </source>
</evidence>
<evidence type="ECO:0000313" key="2">
    <source>
        <dbReference type="EMBL" id="GGD20315.1"/>
    </source>
</evidence>
<organism evidence="2 3">
    <name type="scientific">Pontibacillus salipaludis</name>
    <dbReference type="NCBI Taxonomy" id="1697394"/>
    <lineage>
        <taxon>Bacteria</taxon>
        <taxon>Bacillati</taxon>
        <taxon>Bacillota</taxon>
        <taxon>Bacilli</taxon>
        <taxon>Bacillales</taxon>
        <taxon>Bacillaceae</taxon>
        <taxon>Pontibacillus</taxon>
    </lineage>
</organism>
<keyword evidence="1" id="KW-0812">Transmembrane</keyword>
<dbReference type="EMBL" id="BMIN01000014">
    <property type="protein sequence ID" value="GGD20315.1"/>
    <property type="molecule type" value="Genomic_DNA"/>
</dbReference>
<evidence type="ECO:0000313" key="3">
    <source>
        <dbReference type="Proteomes" id="UP000642571"/>
    </source>
</evidence>
<gene>
    <name evidence="2" type="ORF">GCM10011389_29960</name>
</gene>
<feature type="transmembrane region" description="Helical" evidence="1">
    <location>
        <begin position="15"/>
        <end position="36"/>
    </location>
</feature>
<keyword evidence="1" id="KW-0472">Membrane</keyword>
<sequence>MSGQKTKKEKKMNRIYIALMVFFYVIYVPVSVAGWLGGDEGFPITAVTVGIGLPIMRSTHLNRLREQS</sequence>
<keyword evidence="1" id="KW-1133">Transmembrane helix</keyword>
<proteinExistence type="predicted"/>
<name>A0ABQ1QAP7_9BACI</name>
<reference evidence="3" key="1">
    <citation type="journal article" date="2019" name="Int. J. Syst. Evol. Microbiol.">
        <title>The Global Catalogue of Microorganisms (GCM) 10K type strain sequencing project: providing services to taxonomists for standard genome sequencing and annotation.</title>
        <authorList>
            <consortium name="The Broad Institute Genomics Platform"/>
            <consortium name="The Broad Institute Genome Sequencing Center for Infectious Disease"/>
            <person name="Wu L."/>
            <person name="Ma J."/>
        </authorList>
    </citation>
    <scope>NUCLEOTIDE SEQUENCE [LARGE SCALE GENOMIC DNA]</scope>
    <source>
        <strain evidence="3">CGMCC 1.15353</strain>
    </source>
</reference>
<protein>
    <submittedName>
        <fullName evidence="2">Uncharacterized protein</fullName>
    </submittedName>
</protein>
<accession>A0ABQ1QAP7</accession>
<comment type="caution">
    <text evidence="2">The sequence shown here is derived from an EMBL/GenBank/DDBJ whole genome shotgun (WGS) entry which is preliminary data.</text>
</comment>
<dbReference type="RefSeq" id="WP_188655124.1">
    <property type="nucleotide sequence ID" value="NZ_BMIN01000014.1"/>
</dbReference>